<proteinExistence type="evidence at transcript level"/>
<keyword evidence="1" id="KW-0378">Hydrolase</keyword>
<reference evidence="1" key="1">
    <citation type="submission" date="2012-12" db="EMBL/GenBank/DDBJ databases">
        <title>Identification and characterization of a phenylalanine ammonia-lyase gene family in Isatis indigotica Fort.</title>
        <authorList>
            <person name="Liu Q."/>
            <person name="Chen J."/>
            <person name="Zhou X."/>
            <person name="Di P."/>
            <person name="Xiao Y."/>
            <person name="Xuan H."/>
            <person name="Zhang L."/>
            <person name="Chen W."/>
        </authorList>
    </citation>
    <scope>NUCLEOTIDE SEQUENCE</scope>
    <source>
        <tissue evidence="1">Salivary gland</tissue>
    </source>
</reference>
<evidence type="ECO:0000313" key="1">
    <source>
        <dbReference type="EMBL" id="JAA71106.1"/>
    </source>
</evidence>
<keyword evidence="1" id="KW-0540">Nuclease</keyword>
<keyword evidence="1" id="KW-0255">Endonuclease</keyword>
<protein>
    <submittedName>
        <fullName evidence="1">Putative endonuclease</fullName>
    </submittedName>
</protein>
<dbReference type="EMBL" id="GADI01002702">
    <property type="protein sequence ID" value="JAA71106.1"/>
    <property type="molecule type" value="mRNA"/>
</dbReference>
<dbReference type="GO" id="GO:0004519">
    <property type="term" value="F:endonuclease activity"/>
    <property type="evidence" value="ECO:0007669"/>
    <property type="project" value="UniProtKB-KW"/>
</dbReference>
<dbReference type="AlphaFoldDB" id="A0A0K8RJ64"/>
<sequence length="108" mass="12368">MMIVKLANGSLPEHLCEIVSRVMWYQRRTGQPVLTMALRLNSLFTRLFSKHKASPPLLNWDSIRFIEPKQNADLSTAMAHLLWSSVVLNAMKRLWSRLSLTESTSVTV</sequence>
<organism evidence="1">
    <name type="scientific">Ixodes ricinus</name>
    <name type="common">Common tick</name>
    <name type="synonym">Acarus ricinus</name>
    <dbReference type="NCBI Taxonomy" id="34613"/>
    <lineage>
        <taxon>Eukaryota</taxon>
        <taxon>Metazoa</taxon>
        <taxon>Ecdysozoa</taxon>
        <taxon>Arthropoda</taxon>
        <taxon>Chelicerata</taxon>
        <taxon>Arachnida</taxon>
        <taxon>Acari</taxon>
        <taxon>Parasitiformes</taxon>
        <taxon>Ixodida</taxon>
        <taxon>Ixodoidea</taxon>
        <taxon>Ixodidae</taxon>
        <taxon>Ixodinae</taxon>
        <taxon>Ixodes</taxon>
    </lineage>
</organism>
<name>A0A0K8RJ64_IXORI</name>
<accession>A0A0K8RJ64</accession>